<dbReference type="Gene3D" id="2.40.160.130">
    <property type="entry name" value="Capsule assembly protein Wzi"/>
    <property type="match status" value="1"/>
</dbReference>
<feature type="chain" id="PRO_5045245150" description="Gliding motility protein RemB" evidence="1">
    <location>
        <begin position="21"/>
        <end position="558"/>
    </location>
</feature>
<keyword evidence="1" id="KW-0732">Signal</keyword>
<reference evidence="2 3" key="1">
    <citation type="submission" date="2020-09" db="EMBL/GenBank/DDBJ databases">
        <title>Echinicola sp. CAU 1574 isolated from sand of Sido Beach.</title>
        <authorList>
            <person name="Kim W."/>
        </authorList>
    </citation>
    <scope>NUCLEOTIDE SEQUENCE [LARGE SCALE GENOMIC DNA]</scope>
    <source>
        <strain evidence="2 3">CAU 1574</strain>
    </source>
</reference>
<feature type="signal peptide" evidence="1">
    <location>
        <begin position="1"/>
        <end position="20"/>
    </location>
</feature>
<evidence type="ECO:0008006" key="4">
    <source>
        <dbReference type="Google" id="ProtNLM"/>
    </source>
</evidence>
<sequence length="558" mass="64959">MKKLLMLALLGVFVSGALMAQSAYITFNRDYYHLLDRYEVLKGDFNPYFHSGIKPYRRDDVAPFFNSLNSDGLNRVDQFNLQYLKNDNWEFVDGETDKSKNPLWNTIYNKPSDFYYHRDDVFDVHVNPVIYFRGGSDSNQDEMNFRNTRGVVLRGSIDRKVGFYTYFTSNEVIFPSWTSDYVQHNGAVPGEGFWKPYGDNGYSYFSARGYVTAQVSKHISAQMGHDKNFVGEGYRSMILSDFSNAYMFFKLNTRVWKLQYTNLWAQMNADVFLNGNGRPTDGRYPKKWFSMHRLGMNLGKRFNLGVFESVMANQADWSYYNPVIFFRWVEHQLGTPDQVMVGTDFKWNFAKSMQLYGQFALDEFVFGEFFGIDGKNSSRNKHGLQVGYKYIEVFNIPHLDLQLEYNQARPYTYQEKQEYQAYTNYRTPLTNPRGANFREMISIVRYQPLPKLSLNFTGVYHYYGADPDEETNMGGDLLKNRLQGTDGLGLYGHTIGQGVENKVMVGSLTASYMLRHNLFLDLGHSYRRRTAQDLDSPEVTNYSQMSLRVNIGREDYNY</sequence>
<evidence type="ECO:0000313" key="3">
    <source>
        <dbReference type="Proteomes" id="UP000647133"/>
    </source>
</evidence>
<dbReference type="Proteomes" id="UP000647133">
    <property type="component" value="Unassembled WGS sequence"/>
</dbReference>
<gene>
    <name evidence="2" type="ORF">IFO69_13920</name>
</gene>
<accession>A0ABR9AM23</accession>
<organism evidence="2 3">
    <name type="scientific">Echinicola arenosa</name>
    <dbReference type="NCBI Taxonomy" id="2774144"/>
    <lineage>
        <taxon>Bacteria</taxon>
        <taxon>Pseudomonadati</taxon>
        <taxon>Bacteroidota</taxon>
        <taxon>Cytophagia</taxon>
        <taxon>Cytophagales</taxon>
        <taxon>Cyclobacteriaceae</taxon>
        <taxon>Echinicola</taxon>
    </lineage>
</organism>
<evidence type="ECO:0000256" key="1">
    <source>
        <dbReference type="SAM" id="SignalP"/>
    </source>
</evidence>
<keyword evidence="3" id="KW-1185">Reference proteome</keyword>
<dbReference type="RefSeq" id="WP_192010733.1">
    <property type="nucleotide sequence ID" value="NZ_JACYTQ010000004.1"/>
</dbReference>
<dbReference type="EMBL" id="JACYTQ010000004">
    <property type="protein sequence ID" value="MBD8489851.1"/>
    <property type="molecule type" value="Genomic_DNA"/>
</dbReference>
<evidence type="ECO:0000313" key="2">
    <source>
        <dbReference type="EMBL" id="MBD8489851.1"/>
    </source>
</evidence>
<name>A0ABR9AM23_9BACT</name>
<proteinExistence type="predicted"/>
<comment type="caution">
    <text evidence="2">The sequence shown here is derived from an EMBL/GenBank/DDBJ whole genome shotgun (WGS) entry which is preliminary data.</text>
</comment>
<dbReference type="InterPro" id="IPR038636">
    <property type="entry name" value="Wzi_sf"/>
</dbReference>
<protein>
    <recommendedName>
        <fullName evidence="4">Gliding motility protein RemB</fullName>
    </recommendedName>
</protein>